<dbReference type="eggNOG" id="COG4974">
    <property type="taxonomic scope" value="Bacteria"/>
</dbReference>
<dbReference type="PANTHER" id="PTHR33678">
    <property type="entry name" value="BLL1576 PROTEIN"/>
    <property type="match status" value="1"/>
</dbReference>
<accession>A1ZEN9</accession>
<name>A1ZEN9_MICM2</name>
<dbReference type="AlphaFoldDB" id="A1ZEN9"/>
<dbReference type="PANTHER" id="PTHR33678:SF1">
    <property type="entry name" value="BLL1576 PROTEIN"/>
    <property type="match status" value="1"/>
</dbReference>
<organism evidence="3 4">
    <name type="scientific">Microscilla marina ATCC 23134</name>
    <dbReference type="NCBI Taxonomy" id="313606"/>
    <lineage>
        <taxon>Bacteria</taxon>
        <taxon>Pseudomonadati</taxon>
        <taxon>Bacteroidota</taxon>
        <taxon>Cytophagia</taxon>
        <taxon>Cytophagales</taxon>
        <taxon>Microscillaceae</taxon>
        <taxon>Microscilla</taxon>
    </lineage>
</organism>
<dbReference type="Proteomes" id="UP000004095">
    <property type="component" value="Unassembled WGS sequence"/>
</dbReference>
<dbReference type="InterPro" id="IPR052344">
    <property type="entry name" value="Transposase-related"/>
</dbReference>
<feature type="domain" description="Transposase IS66 C-terminal" evidence="2">
    <location>
        <begin position="351"/>
        <end position="387"/>
    </location>
</feature>
<dbReference type="InterPro" id="IPR039552">
    <property type="entry name" value="IS66_C"/>
</dbReference>
<dbReference type="Pfam" id="PF03050">
    <property type="entry name" value="DDE_Tnp_IS66"/>
    <property type="match status" value="1"/>
</dbReference>
<proteinExistence type="predicted"/>
<protein>
    <submittedName>
        <fullName evidence="3">TnpC protein</fullName>
    </submittedName>
</protein>
<sequence length="395" mass="45949">MVITPDEPITEDMRRLPDRITEVLDYVPGHLVVIRYIRHCYIKDVADGLHSKKIMAAKPERPINRCLADAALLAQIICDKYCDHLPLYRQLQRFERSGVQIGSSTFNSWVEKIAQLLTPLYDLLQEEVLSSNYVRIDETPIKVLDRAKEKNIHQGYLWYYQSSKACFIQYHRSRGSEPPDEMLQNFQGKIQTDGYGVYDHFEENEHIKLFGCWAHARRKIFEVSKAHPSLTEAPLEFIGELYLIEKQIKKQGLDVAEASLLRQQKAGTPLMKLKHWMYKTKPKLKPKMKLYKAIEYIQKRWKKLIRYLWHGEVQIDNNLIENAIRPAALGRKNYLFAGSQDAAERTALFYSLIGSCKMAGVNPLEWLTDVIKNINNQPIQKLHLLLPSNWKSQQG</sequence>
<reference evidence="3 4" key="1">
    <citation type="submission" date="2007-01" db="EMBL/GenBank/DDBJ databases">
        <authorList>
            <person name="Haygood M."/>
            <person name="Podell S."/>
            <person name="Anderson C."/>
            <person name="Hopkinson B."/>
            <person name="Roe K."/>
            <person name="Barbeau K."/>
            <person name="Gaasterland T."/>
            <person name="Ferriera S."/>
            <person name="Johnson J."/>
            <person name="Kravitz S."/>
            <person name="Beeson K."/>
            <person name="Sutton G."/>
            <person name="Rogers Y.-H."/>
            <person name="Friedman R."/>
            <person name="Frazier M."/>
            <person name="Venter J.C."/>
        </authorList>
    </citation>
    <scope>NUCLEOTIDE SEQUENCE [LARGE SCALE GENOMIC DNA]</scope>
    <source>
        <strain evidence="3 4">ATCC 23134</strain>
    </source>
</reference>
<evidence type="ECO:0000313" key="4">
    <source>
        <dbReference type="Proteomes" id="UP000004095"/>
    </source>
</evidence>
<evidence type="ECO:0000259" key="2">
    <source>
        <dbReference type="Pfam" id="PF13817"/>
    </source>
</evidence>
<keyword evidence="4" id="KW-1185">Reference proteome</keyword>
<evidence type="ECO:0000313" key="3">
    <source>
        <dbReference type="EMBL" id="EAY30991.1"/>
    </source>
</evidence>
<feature type="domain" description="Transposase IS66 central" evidence="1">
    <location>
        <begin position="66"/>
        <end position="344"/>
    </location>
</feature>
<evidence type="ECO:0000259" key="1">
    <source>
        <dbReference type="Pfam" id="PF03050"/>
    </source>
</evidence>
<dbReference type="NCBIfam" id="NF033517">
    <property type="entry name" value="transpos_IS66"/>
    <property type="match status" value="1"/>
</dbReference>
<dbReference type="OrthoDB" id="9760067at2"/>
<dbReference type="InterPro" id="IPR004291">
    <property type="entry name" value="Transposase_IS66_central"/>
</dbReference>
<dbReference type="Pfam" id="PF13817">
    <property type="entry name" value="DDE_Tnp_IS66_C"/>
    <property type="match status" value="1"/>
</dbReference>
<comment type="caution">
    <text evidence="3">The sequence shown here is derived from an EMBL/GenBank/DDBJ whole genome shotgun (WGS) entry which is preliminary data.</text>
</comment>
<dbReference type="EMBL" id="AAWS01000004">
    <property type="protein sequence ID" value="EAY30991.1"/>
    <property type="molecule type" value="Genomic_DNA"/>
</dbReference>
<gene>
    <name evidence="3" type="ORF">M23134_07398</name>
</gene>